<feature type="domain" description="KOW" evidence="4">
    <location>
        <begin position="118"/>
        <end position="145"/>
    </location>
</feature>
<keyword evidence="2" id="KW-0805">Transcription regulation</keyword>
<dbReference type="InterPro" id="IPR036735">
    <property type="entry name" value="NGN_dom_sf"/>
</dbReference>
<dbReference type="InterPro" id="IPR043425">
    <property type="entry name" value="NusG-like"/>
</dbReference>
<dbReference type="Pfam" id="PF00467">
    <property type="entry name" value="KOW"/>
    <property type="match status" value="1"/>
</dbReference>
<reference evidence="5 6" key="1">
    <citation type="submission" date="2023-11" db="EMBL/GenBank/DDBJ databases">
        <title>Analysis of the Genomes of Mucilaginibacter gossypii cycad 4 and M. sabulilitoris SNA2: microbes with the potential for plant growth promotion.</title>
        <authorList>
            <person name="Hirsch A.M."/>
            <person name="Humm E."/>
            <person name="Rubbi M."/>
            <person name="Del Vecchio G."/>
            <person name="Ha S.M."/>
            <person name="Pellegrini M."/>
            <person name="Gunsalus R.P."/>
        </authorList>
    </citation>
    <scope>NUCLEOTIDE SEQUENCE [LARGE SCALE GENOMIC DNA]</scope>
    <source>
        <strain evidence="5 6">SNA2</strain>
    </source>
</reference>
<dbReference type="SUPFAM" id="SSF82679">
    <property type="entry name" value="N-utilization substance G protein NusG, N-terminal domain"/>
    <property type="match status" value="1"/>
</dbReference>
<evidence type="ECO:0000256" key="2">
    <source>
        <dbReference type="ARBA" id="ARBA00023015"/>
    </source>
</evidence>
<name>A0ABZ0TQ73_9SPHI</name>
<dbReference type="InterPro" id="IPR008991">
    <property type="entry name" value="Translation_prot_SH3-like_sf"/>
</dbReference>
<evidence type="ECO:0000313" key="5">
    <source>
        <dbReference type="EMBL" id="WPU95291.1"/>
    </source>
</evidence>
<evidence type="ECO:0000256" key="3">
    <source>
        <dbReference type="ARBA" id="ARBA00023163"/>
    </source>
</evidence>
<dbReference type="CDD" id="cd09895">
    <property type="entry name" value="NGN_SP_UpxY"/>
    <property type="match status" value="1"/>
</dbReference>
<protein>
    <submittedName>
        <fullName evidence="5">UpxY family transcription antiterminator</fullName>
    </submittedName>
</protein>
<dbReference type="Pfam" id="PF02357">
    <property type="entry name" value="NusG"/>
    <property type="match status" value="1"/>
</dbReference>
<evidence type="ECO:0000313" key="6">
    <source>
        <dbReference type="Proteomes" id="UP001324380"/>
    </source>
</evidence>
<keyword evidence="6" id="KW-1185">Reference proteome</keyword>
<sequence length="181" mass="21251">MEPKQLHEKKWLVVYTRPRWEKKVDTLLKRQGIESYCPVRQVQSQWADRKKEVNLPIFNSYVFVRVNLREESMVLYCMGVMGYVYYMQRPAVVRDNVIEEIKRNLTLYKDLEVINLQDISVGDRVLVKQGAFADQPGQVVQIQGKNVLMIFDNIHCALVTRVPFQHIAINNLKQNNKNATK</sequence>
<evidence type="ECO:0000256" key="1">
    <source>
        <dbReference type="ARBA" id="ARBA00022814"/>
    </source>
</evidence>
<accession>A0ABZ0TQ73</accession>
<keyword evidence="3" id="KW-0804">Transcription</keyword>
<evidence type="ECO:0000259" key="4">
    <source>
        <dbReference type="SMART" id="SM00739"/>
    </source>
</evidence>
<dbReference type="EMBL" id="CP139558">
    <property type="protein sequence ID" value="WPU95291.1"/>
    <property type="molecule type" value="Genomic_DNA"/>
</dbReference>
<keyword evidence="1" id="KW-0889">Transcription antitermination</keyword>
<dbReference type="SMART" id="SM00739">
    <property type="entry name" value="KOW"/>
    <property type="match status" value="1"/>
</dbReference>
<dbReference type="Gene3D" id="3.30.70.940">
    <property type="entry name" value="NusG, N-terminal domain"/>
    <property type="match status" value="1"/>
</dbReference>
<dbReference type="InterPro" id="IPR006645">
    <property type="entry name" value="NGN-like_dom"/>
</dbReference>
<gene>
    <name evidence="5" type="ORF">SNE25_07110</name>
</gene>
<dbReference type="SUPFAM" id="SSF50104">
    <property type="entry name" value="Translation proteins SH3-like domain"/>
    <property type="match status" value="1"/>
</dbReference>
<dbReference type="RefSeq" id="WP_321564403.1">
    <property type="nucleotide sequence ID" value="NZ_CP139558.1"/>
</dbReference>
<organism evidence="5 6">
    <name type="scientific">Mucilaginibacter sabulilitoris</name>
    <dbReference type="NCBI Taxonomy" id="1173583"/>
    <lineage>
        <taxon>Bacteria</taxon>
        <taxon>Pseudomonadati</taxon>
        <taxon>Bacteroidota</taxon>
        <taxon>Sphingobacteriia</taxon>
        <taxon>Sphingobacteriales</taxon>
        <taxon>Sphingobacteriaceae</taxon>
        <taxon>Mucilaginibacter</taxon>
    </lineage>
</organism>
<dbReference type="InterPro" id="IPR005824">
    <property type="entry name" value="KOW"/>
</dbReference>
<dbReference type="Proteomes" id="UP001324380">
    <property type="component" value="Chromosome"/>
</dbReference>
<dbReference type="PANTHER" id="PTHR30265:SF4">
    <property type="entry name" value="KOW MOTIF FAMILY PROTEIN, EXPRESSED"/>
    <property type="match status" value="1"/>
</dbReference>
<dbReference type="PANTHER" id="PTHR30265">
    <property type="entry name" value="RHO-INTERACTING TRANSCRIPTION TERMINATION FACTOR NUSG"/>
    <property type="match status" value="1"/>
</dbReference>
<proteinExistence type="predicted"/>
<dbReference type="NCBIfam" id="NF033644">
    <property type="entry name" value="antiterm_UpxY"/>
    <property type="match status" value="1"/>
</dbReference>